<gene>
    <name evidence="1" type="ORF">S01H1_32495</name>
</gene>
<dbReference type="AlphaFoldDB" id="X0UTJ9"/>
<dbReference type="PROSITE" id="PS51257">
    <property type="entry name" value="PROKAR_LIPOPROTEIN"/>
    <property type="match status" value="1"/>
</dbReference>
<reference evidence="1" key="1">
    <citation type="journal article" date="2014" name="Front. Microbiol.">
        <title>High frequency of phylogenetically diverse reductive dehalogenase-homologous genes in deep subseafloor sedimentary metagenomes.</title>
        <authorList>
            <person name="Kawai M."/>
            <person name="Futagami T."/>
            <person name="Toyoda A."/>
            <person name="Takaki Y."/>
            <person name="Nishi S."/>
            <person name="Hori S."/>
            <person name="Arai W."/>
            <person name="Tsubouchi T."/>
            <person name="Morono Y."/>
            <person name="Uchiyama I."/>
            <person name="Ito T."/>
            <person name="Fujiyama A."/>
            <person name="Inagaki F."/>
            <person name="Takami H."/>
        </authorList>
    </citation>
    <scope>NUCLEOTIDE SEQUENCE</scope>
    <source>
        <strain evidence="1">Expedition CK06-06</strain>
    </source>
</reference>
<name>X0UTJ9_9ZZZZ</name>
<protein>
    <submittedName>
        <fullName evidence="1">Uncharacterized protein</fullName>
    </submittedName>
</protein>
<accession>X0UTJ9</accession>
<evidence type="ECO:0000313" key="1">
    <source>
        <dbReference type="EMBL" id="GAG03623.1"/>
    </source>
</evidence>
<sequence>MTHRRFCFSALVALAFTACAAPASEMAEGELAADMERSLSSGSAAFDHSLWDGLLAGGTRDGF</sequence>
<proteinExistence type="predicted"/>
<comment type="caution">
    <text evidence="1">The sequence shown here is derived from an EMBL/GenBank/DDBJ whole genome shotgun (WGS) entry which is preliminary data.</text>
</comment>
<organism evidence="1">
    <name type="scientific">marine sediment metagenome</name>
    <dbReference type="NCBI Taxonomy" id="412755"/>
    <lineage>
        <taxon>unclassified sequences</taxon>
        <taxon>metagenomes</taxon>
        <taxon>ecological metagenomes</taxon>
    </lineage>
</organism>
<dbReference type="EMBL" id="BARS01020122">
    <property type="protein sequence ID" value="GAG03623.1"/>
    <property type="molecule type" value="Genomic_DNA"/>
</dbReference>
<feature type="non-terminal residue" evidence="1">
    <location>
        <position position="63"/>
    </location>
</feature>